<dbReference type="Pfam" id="PF09440">
    <property type="entry name" value="eIF3_N"/>
    <property type="match status" value="1"/>
</dbReference>
<dbReference type="SUPFAM" id="SSF46785">
    <property type="entry name" value="Winged helix' DNA-binding domain"/>
    <property type="match status" value="1"/>
</dbReference>
<evidence type="ECO:0000256" key="3">
    <source>
        <dbReference type="ARBA" id="ARBA00022917"/>
    </source>
</evidence>
<name>A0A8E2JJ28_9PEZI</name>
<reference evidence="7 8" key="1">
    <citation type="journal article" date="2016" name="Nat. Commun.">
        <title>Ectomycorrhizal ecology is imprinted in the genome of the dominant symbiotic fungus Cenococcum geophilum.</title>
        <authorList>
            <consortium name="DOE Joint Genome Institute"/>
            <person name="Peter M."/>
            <person name="Kohler A."/>
            <person name="Ohm R.A."/>
            <person name="Kuo A."/>
            <person name="Krutzmann J."/>
            <person name="Morin E."/>
            <person name="Arend M."/>
            <person name="Barry K.W."/>
            <person name="Binder M."/>
            <person name="Choi C."/>
            <person name="Clum A."/>
            <person name="Copeland A."/>
            <person name="Grisel N."/>
            <person name="Haridas S."/>
            <person name="Kipfer T."/>
            <person name="LaButti K."/>
            <person name="Lindquist E."/>
            <person name="Lipzen A."/>
            <person name="Maire R."/>
            <person name="Meier B."/>
            <person name="Mihaltcheva S."/>
            <person name="Molinier V."/>
            <person name="Murat C."/>
            <person name="Poggeler S."/>
            <person name="Quandt C.A."/>
            <person name="Sperisen C."/>
            <person name="Tritt A."/>
            <person name="Tisserant E."/>
            <person name="Crous P.W."/>
            <person name="Henrissat B."/>
            <person name="Nehls U."/>
            <person name="Egli S."/>
            <person name="Spatafora J.W."/>
            <person name="Grigoriev I.V."/>
            <person name="Martin F.M."/>
        </authorList>
    </citation>
    <scope>NUCLEOTIDE SEQUENCE [LARGE SCALE GENOMIC DNA]</scope>
    <source>
        <strain evidence="7 8">CBS 459.81</strain>
    </source>
</reference>
<comment type="similarity">
    <text evidence="4 5">Belongs to the eIF-3 subunit E family.</text>
</comment>
<dbReference type="EMBL" id="KV744838">
    <property type="protein sequence ID" value="OCK84374.1"/>
    <property type="molecule type" value="Genomic_DNA"/>
</dbReference>
<organism evidence="7 8">
    <name type="scientific">Lepidopterella palustris CBS 459.81</name>
    <dbReference type="NCBI Taxonomy" id="1314670"/>
    <lineage>
        <taxon>Eukaryota</taxon>
        <taxon>Fungi</taxon>
        <taxon>Dikarya</taxon>
        <taxon>Ascomycota</taxon>
        <taxon>Pezizomycotina</taxon>
        <taxon>Dothideomycetes</taxon>
        <taxon>Pleosporomycetidae</taxon>
        <taxon>Mytilinidiales</taxon>
        <taxon>Argynnaceae</taxon>
        <taxon>Lepidopterella</taxon>
    </lineage>
</organism>
<gene>
    <name evidence="4" type="primary">INT6</name>
    <name evidence="7" type="ORF">K432DRAFT_378585</name>
</gene>
<dbReference type="HAMAP" id="MF_03004">
    <property type="entry name" value="eIF3e"/>
    <property type="match status" value="1"/>
</dbReference>
<dbReference type="PROSITE" id="PS50250">
    <property type="entry name" value="PCI"/>
    <property type="match status" value="1"/>
</dbReference>
<dbReference type="InterPro" id="IPR016650">
    <property type="entry name" value="eIF3e"/>
</dbReference>
<dbReference type="GO" id="GO:0016282">
    <property type="term" value="C:eukaryotic 43S preinitiation complex"/>
    <property type="evidence" value="ECO:0007669"/>
    <property type="project" value="UniProtKB-UniRule"/>
</dbReference>
<dbReference type="SMART" id="SM01186">
    <property type="entry name" value="eIF3_N"/>
    <property type="match status" value="1"/>
</dbReference>
<dbReference type="Proteomes" id="UP000250266">
    <property type="component" value="Unassembled WGS sequence"/>
</dbReference>
<comment type="subcellular location">
    <subcellularLocation>
        <location evidence="4 5">Cytoplasm</location>
    </subcellularLocation>
</comment>
<dbReference type="GO" id="GO:0033290">
    <property type="term" value="C:eukaryotic 48S preinitiation complex"/>
    <property type="evidence" value="ECO:0007669"/>
    <property type="project" value="UniProtKB-UniRule"/>
</dbReference>
<dbReference type="InterPro" id="IPR036390">
    <property type="entry name" value="WH_DNA-bd_sf"/>
</dbReference>
<evidence type="ECO:0000313" key="8">
    <source>
        <dbReference type="Proteomes" id="UP000250266"/>
    </source>
</evidence>
<evidence type="ECO:0000256" key="2">
    <source>
        <dbReference type="ARBA" id="ARBA00022540"/>
    </source>
</evidence>
<evidence type="ECO:0000256" key="4">
    <source>
        <dbReference type="HAMAP-Rule" id="MF_03004"/>
    </source>
</evidence>
<dbReference type="InterPro" id="IPR000717">
    <property type="entry name" value="PCI_dom"/>
</dbReference>
<keyword evidence="1 4" id="KW-0963">Cytoplasm</keyword>
<dbReference type="SMART" id="SM00088">
    <property type="entry name" value="PINT"/>
    <property type="match status" value="1"/>
</dbReference>
<sequence>MTEENGASTGADIAAQYDLLPKLIPNLDRHLIYPLLNFGTNEDEEQPLATKKLLLELLRPTNMTDFVGQLYQDIHNLNEMPDEYKKKRDEVLKRRDVLEEETSKISGLLDDEAVVNNLRSDKVANLSYLKENHGVTIEMVNQLYEFGQFQYSCGVYPHAAELLYRFRVLSTDNDKVAEATWGKLASEILSVNWEAAMEEIQKVKESIDTRLFANPLAQLHHRTWLIHWSLFPFFNYEPAKDVLTEMFFSPAYINTIQTNCPWILRYLSAAVITNRNRSRNSNQYQKQLKDLVRIVRQEGYEYGDPVTDFIKALYIDFDFEEAQKKLSETEEILKNDFFLLGTADAFVDSARHLISESYCKIHQRIDIKDLSTRLGLSQDEGEKWIVNLIRDTRVDAKIDYQAGTVVMNHPPQSVYQQVIERTKGGFFRTQVLSAAVAK</sequence>
<protein>
    <recommendedName>
        <fullName evidence="4 5">Eukaryotic translation initiation factor 3 subunit E</fullName>
        <shortName evidence="4">eIF3e</shortName>
    </recommendedName>
</protein>
<keyword evidence="2 4" id="KW-0396">Initiation factor</keyword>
<accession>A0A8E2JJ28</accession>
<dbReference type="GO" id="GO:0003743">
    <property type="term" value="F:translation initiation factor activity"/>
    <property type="evidence" value="ECO:0007669"/>
    <property type="project" value="UniProtKB-UniRule"/>
</dbReference>
<proteinExistence type="inferred from homology"/>
<dbReference type="OrthoDB" id="417252at2759"/>
<evidence type="ECO:0000256" key="5">
    <source>
        <dbReference type="PIRNR" id="PIRNR016255"/>
    </source>
</evidence>
<comment type="function">
    <text evidence="4">Component of the eukaryotic translation initiation factor 3 (eIF-3) complex, which is involved in protein synthesis of a specialized repertoire of mRNAs and, together with other initiation factors, stimulates binding of mRNA and methionyl-tRNAi to the 40S ribosome. The eIF-3 complex specifically targets and initiates translation of a subset of mRNAs involved in cell proliferation.</text>
</comment>
<dbReference type="PANTHER" id="PTHR10317">
    <property type="entry name" value="EUKARYOTIC TRANSLATION INITIATION FACTOR 3 SUBUNIT E"/>
    <property type="match status" value="1"/>
</dbReference>
<feature type="domain" description="PCI" evidence="6">
    <location>
        <begin position="244"/>
        <end position="412"/>
    </location>
</feature>
<evidence type="ECO:0000259" key="6">
    <source>
        <dbReference type="PROSITE" id="PS50250"/>
    </source>
</evidence>
<dbReference type="CDD" id="cd21378">
    <property type="entry name" value="eIF3E"/>
    <property type="match status" value="1"/>
</dbReference>
<dbReference type="Pfam" id="PF01399">
    <property type="entry name" value="PCI"/>
    <property type="match status" value="1"/>
</dbReference>
<dbReference type="Pfam" id="PF21357">
    <property type="entry name" value="EIF3E_C"/>
    <property type="match status" value="1"/>
</dbReference>
<dbReference type="Gene3D" id="1.25.40.570">
    <property type="match status" value="1"/>
</dbReference>
<dbReference type="GO" id="GO:0071540">
    <property type="term" value="C:eukaryotic translation initiation factor 3 complex, eIF3e"/>
    <property type="evidence" value="ECO:0007669"/>
    <property type="project" value="UniProtKB-UniRule"/>
</dbReference>
<dbReference type="PIRSF" id="PIRSF016255">
    <property type="entry name" value="eIF3e_su6"/>
    <property type="match status" value="1"/>
</dbReference>
<dbReference type="GO" id="GO:0001732">
    <property type="term" value="P:formation of cytoplasmic translation initiation complex"/>
    <property type="evidence" value="ECO:0007669"/>
    <property type="project" value="UniProtKB-UniRule"/>
</dbReference>
<keyword evidence="8" id="KW-1185">Reference proteome</keyword>
<comment type="subunit">
    <text evidence="4 5">Component of the eukaryotic translation initiation factor 3 (eIF-3) complex.</text>
</comment>
<dbReference type="InterPro" id="IPR019010">
    <property type="entry name" value="eIF3e_N"/>
</dbReference>
<evidence type="ECO:0000313" key="7">
    <source>
        <dbReference type="EMBL" id="OCK84374.1"/>
    </source>
</evidence>
<evidence type="ECO:0000256" key="1">
    <source>
        <dbReference type="ARBA" id="ARBA00022490"/>
    </source>
</evidence>
<dbReference type="AlphaFoldDB" id="A0A8E2JJ28"/>
<keyword evidence="3 4" id="KW-0648">Protein biosynthesis</keyword>